<dbReference type="InterPro" id="IPR039418">
    <property type="entry name" value="LexA-like"/>
</dbReference>
<dbReference type="SUPFAM" id="SSF51306">
    <property type="entry name" value="LexA/Signal peptidase"/>
    <property type="match status" value="1"/>
</dbReference>
<accession>A0ABW4ND98</accession>
<evidence type="ECO:0000313" key="7">
    <source>
        <dbReference type="EMBL" id="MFD1787776.1"/>
    </source>
</evidence>
<feature type="domain" description="Peptidase S24/S26A/S26B/S26C" evidence="6">
    <location>
        <begin position="83"/>
        <end position="198"/>
    </location>
</feature>
<name>A0ABW4ND98_9SPHN</name>
<dbReference type="RefSeq" id="WP_380940140.1">
    <property type="nucleotide sequence ID" value="NZ_JBHUFC010000003.1"/>
</dbReference>
<dbReference type="InterPro" id="IPR036286">
    <property type="entry name" value="LexA/Signal_pep-like_sf"/>
</dbReference>
<proteinExistence type="predicted"/>
<keyword evidence="8" id="KW-1185">Reference proteome</keyword>
<dbReference type="Gene3D" id="2.10.109.10">
    <property type="entry name" value="Umud Fragment, subunit A"/>
    <property type="match status" value="1"/>
</dbReference>
<dbReference type="Pfam" id="PF00717">
    <property type="entry name" value="Peptidase_S24"/>
    <property type="match status" value="1"/>
</dbReference>
<dbReference type="PANTHER" id="PTHR40661">
    <property type="match status" value="1"/>
</dbReference>
<dbReference type="PROSITE" id="PS00501">
    <property type="entry name" value="SPASE_I_1"/>
    <property type="match status" value="1"/>
</dbReference>
<sequence>MEPDRQREILTGLIARDGVGLSTLSRLVGRNAAWMQQYLRRGTPRLLPERERAVIAGFFGVPDSHLGGAEQPAIVRVPRLAVSVSAGPGRLVTSEATVASAGYAAEDLARLGIDATNAAILDVRGDSMLPTLMDGDRILVDRGQRVPGRRGGIWVLRCDDELLVKRLTRDGADWRIQSDNAPERRAAVESVEVLGRVVELVRRL</sequence>
<dbReference type="Proteomes" id="UP001597283">
    <property type="component" value="Unassembled WGS sequence"/>
</dbReference>
<organism evidence="7 8">
    <name type="scientific">Sphingomonas floccifaciens</name>
    <dbReference type="NCBI Taxonomy" id="1844115"/>
    <lineage>
        <taxon>Bacteria</taxon>
        <taxon>Pseudomonadati</taxon>
        <taxon>Pseudomonadota</taxon>
        <taxon>Alphaproteobacteria</taxon>
        <taxon>Sphingomonadales</taxon>
        <taxon>Sphingomonadaceae</taxon>
        <taxon>Sphingomonas</taxon>
    </lineage>
</organism>
<dbReference type="PANTHER" id="PTHR40661:SF3">
    <property type="entry name" value="FELS-1 PROPHAGE TRANSCRIPTIONAL REGULATOR"/>
    <property type="match status" value="1"/>
</dbReference>
<keyword evidence="4" id="KW-0238">DNA-binding</keyword>
<evidence type="ECO:0000256" key="5">
    <source>
        <dbReference type="ARBA" id="ARBA00023163"/>
    </source>
</evidence>
<protein>
    <submittedName>
        <fullName evidence="7">Helix-turn-helix transcriptional regulator</fullName>
    </submittedName>
</protein>
<keyword evidence="2" id="KW-0378">Hydrolase</keyword>
<evidence type="ECO:0000256" key="2">
    <source>
        <dbReference type="ARBA" id="ARBA00022801"/>
    </source>
</evidence>
<dbReference type="CDD" id="cd06529">
    <property type="entry name" value="S24_LexA-like"/>
    <property type="match status" value="1"/>
</dbReference>
<evidence type="ECO:0000256" key="4">
    <source>
        <dbReference type="ARBA" id="ARBA00023125"/>
    </source>
</evidence>
<dbReference type="EMBL" id="JBHUFC010000003">
    <property type="protein sequence ID" value="MFD1787776.1"/>
    <property type="molecule type" value="Genomic_DNA"/>
</dbReference>
<evidence type="ECO:0000313" key="8">
    <source>
        <dbReference type="Proteomes" id="UP001597283"/>
    </source>
</evidence>
<evidence type="ECO:0000259" key="6">
    <source>
        <dbReference type="Pfam" id="PF00717"/>
    </source>
</evidence>
<keyword evidence="1" id="KW-0645">Protease</keyword>
<evidence type="ECO:0000256" key="1">
    <source>
        <dbReference type="ARBA" id="ARBA00022670"/>
    </source>
</evidence>
<keyword evidence="3" id="KW-0805">Transcription regulation</keyword>
<comment type="caution">
    <text evidence="7">The sequence shown here is derived from an EMBL/GenBank/DDBJ whole genome shotgun (WGS) entry which is preliminary data.</text>
</comment>
<keyword evidence="5" id="KW-0804">Transcription</keyword>
<reference evidence="8" key="1">
    <citation type="journal article" date="2019" name="Int. J. Syst. Evol. Microbiol.">
        <title>The Global Catalogue of Microorganisms (GCM) 10K type strain sequencing project: providing services to taxonomists for standard genome sequencing and annotation.</title>
        <authorList>
            <consortium name="The Broad Institute Genomics Platform"/>
            <consortium name="The Broad Institute Genome Sequencing Center for Infectious Disease"/>
            <person name="Wu L."/>
            <person name="Ma J."/>
        </authorList>
    </citation>
    <scope>NUCLEOTIDE SEQUENCE [LARGE SCALE GENOMIC DNA]</scope>
    <source>
        <strain evidence="8">Q85</strain>
    </source>
</reference>
<dbReference type="InterPro" id="IPR015927">
    <property type="entry name" value="Peptidase_S24_S26A/B/C"/>
</dbReference>
<evidence type="ECO:0000256" key="3">
    <source>
        <dbReference type="ARBA" id="ARBA00023015"/>
    </source>
</evidence>
<dbReference type="InterPro" id="IPR019756">
    <property type="entry name" value="Pept_S26A_signal_pept_1_Ser-AS"/>
</dbReference>
<gene>
    <name evidence="7" type="ORF">ACFSC3_09335</name>
</gene>